<evidence type="ECO:0000256" key="6">
    <source>
        <dbReference type="ARBA" id="ARBA00022692"/>
    </source>
</evidence>
<keyword evidence="6 9" id="KW-0812">Transmembrane</keyword>
<evidence type="ECO:0000256" key="4">
    <source>
        <dbReference type="ARBA" id="ARBA00022475"/>
    </source>
</evidence>
<gene>
    <name evidence="11" type="ORF">H1D33_23765</name>
</gene>
<evidence type="ECO:0000256" key="5">
    <source>
        <dbReference type="ARBA" id="ARBA00022597"/>
    </source>
</evidence>
<evidence type="ECO:0000256" key="8">
    <source>
        <dbReference type="ARBA" id="ARBA00023136"/>
    </source>
</evidence>
<feature type="transmembrane region" description="Helical" evidence="9">
    <location>
        <begin position="107"/>
        <end position="129"/>
    </location>
</feature>
<dbReference type="EMBL" id="CP059322">
    <property type="protein sequence ID" value="QLQ40489.2"/>
    <property type="molecule type" value="Genomic_DNA"/>
</dbReference>
<keyword evidence="3" id="KW-0813">Transport</keyword>
<sequence>MAVDTRPAVHAGYFRLLPLALLFLTVGLSVAVVMPFLSLFLDTEVRADPVRVTVLLVVAPLAGVVVASLVGRLSDRAPIRRKLLIGAALAGVVGAGLIAFVRDYWILLALTVTAMALANSVFPQSFAYARQLLDRDDPGRAALGISAMRTVFSLAWVAGPPLAAVLLSAGGFRLLYLTAAAMYALAALVVAVRLTELPLPPPPAPDQGGGHAPGASRWRLALTVVTFTMLQCPMTLGVQVLPLFIGRDLRGDPADAGLVLGLCAALEIPLMLGLGALTARFRLRALILFGAGCGVVYYLIAAGASGVGVLLLAQPVNALFIAAVSGVAIAYVQDLLPGQPGRATTLFTNSFPIGAMLAGPLLGLATQVGFRWAYVMSAALCAGGLLALALTRPRPARPA</sequence>
<feature type="transmembrane region" description="Helical" evidence="9">
    <location>
        <begin position="171"/>
        <end position="192"/>
    </location>
</feature>
<dbReference type="Pfam" id="PF07690">
    <property type="entry name" value="MFS_1"/>
    <property type="match status" value="2"/>
</dbReference>
<dbReference type="CDD" id="cd17471">
    <property type="entry name" value="MFS_Set"/>
    <property type="match status" value="1"/>
</dbReference>
<dbReference type="SUPFAM" id="SSF103473">
    <property type="entry name" value="MFS general substrate transporter"/>
    <property type="match status" value="1"/>
</dbReference>
<reference evidence="11 12" key="2">
    <citation type="journal article" date="2021" name="Mar. Drugs">
        <title>A New Micromonospora Strain with Antibiotic Activity Isolated from the Microbiome of a Mid-Atlantic Deep-Sea Sponge.</title>
        <authorList>
            <person name="Back C.R."/>
            <person name="Stennett H.L."/>
            <person name="Williams S.E."/>
            <person name="Wang L."/>
            <person name="Ojeda Gomez J."/>
            <person name="Abdulle O.M."/>
            <person name="Duffy T."/>
            <person name="Neal C."/>
            <person name="Mantell J."/>
            <person name="Jepson M.A."/>
            <person name="Hendry K.R."/>
            <person name="Powell D."/>
            <person name="Stach J.E.M."/>
            <person name="Essex-Lopresti A.E."/>
            <person name="Willis C.L."/>
            <person name="Curnow P."/>
            <person name="Race P.R."/>
        </authorList>
    </citation>
    <scope>NUCLEOTIDE SEQUENCE [LARGE SCALE GENOMIC DNA]</scope>
    <source>
        <strain evidence="11 12">28ISP2-46</strain>
    </source>
</reference>
<dbReference type="GO" id="GO:0005886">
    <property type="term" value="C:plasma membrane"/>
    <property type="evidence" value="ECO:0007669"/>
    <property type="project" value="UniProtKB-SubCell"/>
</dbReference>
<comment type="subcellular location">
    <subcellularLocation>
        <location evidence="1">Cell membrane</location>
        <topology evidence="1">Multi-pass membrane protein</topology>
    </subcellularLocation>
</comment>
<dbReference type="RefSeq" id="WP_246411581.1">
    <property type="nucleotide sequence ID" value="NZ_CP059322.2"/>
</dbReference>
<evidence type="ECO:0000256" key="3">
    <source>
        <dbReference type="ARBA" id="ARBA00022448"/>
    </source>
</evidence>
<keyword evidence="7 9" id="KW-1133">Transmembrane helix</keyword>
<dbReference type="PANTHER" id="PTHR23535:SF2">
    <property type="entry name" value="SUGAR EFFLUX TRANSPORTER A-RELATED"/>
    <property type="match status" value="1"/>
</dbReference>
<evidence type="ECO:0000313" key="11">
    <source>
        <dbReference type="EMBL" id="QLQ40489.2"/>
    </source>
</evidence>
<keyword evidence="5" id="KW-0762">Sugar transport</keyword>
<feature type="transmembrane region" description="Helical" evidence="9">
    <location>
        <begin position="83"/>
        <end position="101"/>
    </location>
</feature>
<proteinExistence type="inferred from homology"/>
<protein>
    <submittedName>
        <fullName evidence="11">Sugar efflux transporter</fullName>
    </submittedName>
</protein>
<dbReference type="InterPro" id="IPR036259">
    <property type="entry name" value="MFS_trans_sf"/>
</dbReference>
<dbReference type="InterPro" id="IPR020846">
    <property type="entry name" value="MFS_dom"/>
</dbReference>
<feature type="transmembrane region" description="Helical" evidence="9">
    <location>
        <begin position="52"/>
        <end position="71"/>
    </location>
</feature>
<feature type="transmembrane region" description="Helical" evidence="9">
    <location>
        <begin position="286"/>
        <end position="312"/>
    </location>
</feature>
<feature type="transmembrane region" description="Helical" evidence="9">
    <location>
        <begin position="372"/>
        <end position="391"/>
    </location>
</feature>
<evidence type="ECO:0000313" key="12">
    <source>
        <dbReference type="Proteomes" id="UP000510844"/>
    </source>
</evidence>
<dbReference type="Proteomes" id="UP000510844">
    <property type="component" value="Chromosome"/>
</dbReference>
<reference evidence="12" key="1">
    <citation type="submission" date="2020-07" db="EMBL/GenBank/DDBJ databases">
        <title>A new Micromonospora strain with potent antibiotic activity isolated from the microbiome of a mid-Atlantic deep-sea sponge.</title>
        <authorList>
            <person name="Back C.R."/>
            <person name="Stennett H.L."/>
            <person name="Williams S.E."/>
            <person name="Wang L."/>
            <person name="Ojeda Gomez J."/>
            <person name="Abdulle O.M."/>
            <person name="Duffy T."/>
            <person name="Hendry K.R."/>
            <person name="Powell D."/>
            <person name="Stach J.E."/>
            <person name="Essex-Lopresti A.E."/>
            <person name="Willis C.L."/>
            <person name="Curnow P."/>
            <person name="Race P.R."/>
        </authorList>
    </citation>
    <scope>NUCLEOTIDE SEQUENCE [LARGE SCALE GENOMIC DNA]</scope>
    <source>
        <strain evidence="12">28ISP2-46</strain>
    </source>
</reference>
<feature type="transmembrane region" description="Helical" evidence="9">
    <location>
        <begin position="318"/>
        <end position="336"/>
    </location>
</feature>
<feature type="transmembrane region" description="Helical" evidence="9">
    <location>
        <begin position="141"/>
        <end position="159"/>
    </location>
</feature>
<feature type="domain" description="Major facilitator superfamily (MFS) profile" evidence="10">
    <location>
        <begin position="15"/>
        <end position="396"/>
    </location>
</feature>
<dbReference type="GO" id="GO:0022857">
    <property type="term" value="F:transmembrane transporter activity"/>
    <property type="evidence" value="ECO:0007669"/>
    <property type="project" value="InterPro"/>
</dbReference>
<evidence type="ECO:0000256" key="9">
    <source>
        <dbReference type="SAM" id="Phobius"/>
    </source>
</evidence>
<evidence type="ECO:0000259" key="10">
    <source>
        <dbReference type="PROSITE" id="PS50850"/>
    </source>
</evidence>
<evidence type="ECO:0000256" key="7">
    <source>
        <dbReference type="ARBA" id="ARBA00022989"/>
    </source>
</evidence>
<dbReference type="KEGG" id="mfeu:H1D33_23765"/>
<name>A0A7L6BEZ1_9ACTN</name>
<dbReference type="PROSITE" id="PS50850">
    <property type="entry name" value="MFS"/>
    <property type="match status" value="1"/>
</dbReference>
<dbReference type="AlphaFoldDB" id="A0A7L6BEZ1"/>
<organism evidence="11 12">
    <name type="scientific">Micromonospora robiginosa</name>
    <dbReference type="NCBI Taxonomy" id="2749844"/>
    <lineage>
        <taxon>Bacteria</taxon>
        <taxon>Bacillati</taxon>
        <taxon>Actinomycetota</taxon>
        <taxon>Actinomycetes</taxon>
        <taxon>Micromonosporales</taxon>
        <taxon>Micromonosporaceae</taxon>
        <taxon>Micromonospora</taxon>
    </lineage>
</organism>
<feature type="transmembrane region" description="Helical" evidence="9">
    <location>
        <begin position="16"/>
        <end position="40"/>
    </location>
</feature>
<comment type="similarity">
    <text evidence="2">Belongs to the major facilitator superfamily. Set transporter family.</text>
</comment>
<dbReference type="InterPro" id="IPR011701">
    <property type="entry name" value="MFS"/>
</dbReference>
<evidence type="ECO:0000256" key="2">
    <source>
        <dbReference type="ARBA" id="ARBA00006523"/>
    </source>
</evidence>
<feature type="transmembrane region" description="Helical" evidence="9">
    <location>
        <begin position="257"/>
        <end position="279"/>
    </location>
</feature>
<keyword evidence="8 9" id="KW-0472">Membrane</keyword>
<dbReference type="Gene3D" id="1.20.1250.20">
    <property type="entry name" value="MFS general substrate transporter like domains"/>
    <property type="match status" value="2"/>
</dbReference>
<keyword evidence="4" id="KW-1003">Cell membrane</keyword>
<feature type="transmembrane region" description="Helical" evidence="9">
    <location>
        <begin position="343"/>
        <end position="366"/>
    </location>
</feature>
<accession>A0A7L6BEZ1</accession>
<feature type="transmembrane region" description="Helical" evidence="9">
    <location>
        <begin position="220"/>
        <end position="245"/>
    </location>
</feature>
<dbReference type="PANTHER" id="PTHR23535">
    <property type="entry name" value="SUGAR EFFLUX TRANSPORTER A-RELATED"/>
    <property type="match status" value="1"/>
</dbReference>
<keyword evidence="12" id="KW-1185">Reference proteome</keyword>
<evidence type="ECO:0000256" key="1">
    <source>
        <dbReference type="ARBA" id="ARBA00004651"/>
    </source>
</evidence>